<reference evidence="1 2" key="1">
    <citation type="journal article" date="2023" name="Science">
        <title>Complex scaffold remodeling in plant triterpene biosynthesis.</title>
        <authorList>
            <person name="De La Pena R."/>
            <person name="Hodgson H."/>
            <person name="Liu J.C."/>
            <person name="Stephenson M.J."/>
            <person name="Martin A.C."/>
            <person name="Owen C."/>
            <person name="Harkess A."/>
            <person name="Leebens-Mack J."/>
            <person name="Jimenez L.E."/>
            <person name="Osbourn A."/>
            <person name="Sattely E.S."/>
        </authorList>
    </citation>
    <scope>NUCLEOTIDE SEQUENCE [LARGE SCALE GENOMIC DNA]</scope>
    <source>
        <strain evidence="2">cv. JPN11</strain>
        <tissue evidence="1">Leaf</tissue>
    </source>
</reference>
<gene>
    <name evidence="1" type="ORF">OWV82_004784</name>
</gene>
<protein>
    <submittedName>
        <fullName evidence="1">NAC domain-containing protein</fullName>
    </submittedName>
</protein>
<proteinExistence type="predicted"/>
<evidence type="ECO:0000313" key="1">
    <source>
        <dbReference type="EMBL" id="KAJ4726005.1"/>
    </source>
</evidence>
<dbReference type="Proteomes" id="UP001164539">
    <property type="component" value="Chromosome 2"/>
</dbReference>
<dbReference type="EMBL" id="CM051395">
    <property type="protein sequence ID" value="KAJ4726005.1"/>
    <property type="molecule type" value="Genomic_DNA"/>
</dbReference>
<keyword evidence="2" id="KW-1185">Reference proteome</keyword>
<sequence length="351" mass="39849">MEIREHNPLSFQFPPGFRFHPSDEELIVHYLQNKATSRPVPASVIAEVDIYKYNPWELPNKALFGEDEWYFFSPRDRKYPNGERPNRAAGTGYWKATGTDKPILSCFGSKLGVKKALVFYTGRPPRGAKTDWMMNEYRLADTIIRPSRTKGSMRLDDWVLCRVRLKGNIPTRAYEIQDAHRAQLESDPPKIEEALPTPAYTNNNNNADMIRDCLNKDCRLLASILSGQALPPIHTVSTLGCQGSNNGNSSTSIVFEDGTADKVNSPLTFSSLDTYFNPLKRKPEENKYENLFPSNKTLNCDNRDQVLSFSKALLNNDINYYGQCQEGICTNPSDPSIDFQEVHELPFTSKY</sequence>
<accession>A0ACC1YQM0</accession>
<evidence type="ECO:0000313" key="2">
    <source>
        <dbReference type="Proteomes" id="UP001164539"/>
    </source>
</evidence>
<organism evidence="1 2">
    <name type="scientific">Melia azedarach</name>
    <name type="common">Chinaberry tree</name>
    <dbReference type="NCBI Taxonomy" id="155640"/>
    <lineage>
        <taxon>Eukaryota</taxon>
        <taxon>Viridiplantae</taxon>
        <taxon>Streptophyta</taxon>
        <taxon>Embryophyta</taxon>
        <taxon>Tracheophyta</taxon>
        <taxon>Spermatophyta</taxon>
        <taxon>Magnoliopsida</taxon>
        <taxon>eudicotyledons</taxon>
        <taxon>Gunneridae</taxon>
        <taxon>Pentapetalae</taxon>
        <taxon>rosids</taxon>
        <taxon>malvids</taxon>
        <taxon>Sapindales</taxon>
        <taxon>Meliaceae</taxon>
        <taxon>Melia</taxon>
    </lineage>
</organism>
<comment type="caution">
    <text evidence="1">The sequence shown here is derived from an EMBL/GenBank/DDBJ whole genome shotgun (WGS) entry which is preliminary data.</text>
</comment>
<name>A0ACC1YQM0_MELAZ</name>